<protein>
    <submittedName>
        <fullName evidence="1">Uncharacterized protein</fullName>
    </submittedName>
</protein>
<dbReference type="Proteomes" id="UP000000768">
    <property type="component" value="Chromosome 4"/>
</dbReference>
<dbReference type="EMBL" id="CM000763">
    <property type="protein sequence ID" value="OQU86022.1"/>
    <property type="molecule type" value="Genomic_DNA"/>
</dbReference>
<organism evidence="1 2">
    <name type="scientific">Sorghum bicolor</name>
    <name type="common">Sorghum</name>
    <name type="synonym">Sorghum vulgare</name>
    <dbReference type="NCBI Taxonomy" id="4558"/>
    <lineage>
        <taxon>Eukaryota</taxon>
        <taxon>Viridiplantae</taxon>
        <taxon>Streptophyta</taxon>
        <taxon>Embryophyta</taxon>
        <taxon>Tracheophyta</taxon>
        <taxon>Spermatophyta</taxon>
        <taxon>Magnoliopsida</taxon>
        <taxon>Liliopsida</taxon>
        <taxon>Poales</taxon>
        <taxon>Poaceae</taxon>
        <taxon>PACMAD clade</taxon>
        <taxon>Panicoideae</taxon>
        <taxon>Andropogonodae</taxon>
        <taxon>Andropogoneae</taxon>
        <taxon>Sorghinae</taxon>
        <taxon>Sorghum</taxon>
    </lineage>
</organism>
<keyword evidence="2" id="KW-1185">Reference proteome</keyword>
<evidence type="ECO:0000313" key="1">
    <source>
        <dbReference type="EMBL" id="OQU86022.1"/>
    </source>
</evidence>
<proteinExistence type="predicted"/>
<dbReference type="Gramene" id="OQU86022">
    <property type="protein sequence ID" value="OQU86022"/>
    <property type="gene ID" value="SORBI_3004G357066"/>
</dbReference>
<dbReference type="InParanoid" id="A0A1Z5RQI1"/>
<reference evidence="1 2" key="1">
    <citation type="journal article" date="2009" name="Nature">
        <title>The Sorghum bicolor genome and the diversification of grasses.</title>
        <authorList>
            <person name="Paterson A.H."/>
            <person name="Bowers J.E."/>
            <person name="Bruggmann R."/>
            <person name="Dubchak I."/>
            <person name="Grimwood J."/>
            <person name="Gundlach H."/>
            <person name="Haberer G."/>
            <person name="Hellsten U."/>
            <person name="Mitros T."/>
            <person name="Poliakov A."/>
            <person name="Schmutz J."/>
            <person name="Spannagl M."/>
            <person name="Tang H."/>
            <person name="Wang X."/>
            <person name="Wicker T."/>
            <person name="Bharti A.K."/>
            <person name="Chapman J."/>
            <person name="Feltus F.A."/>
            <person name="Gowik U."/>
            <person name="Grigoriev I.V."/>
            <person name="Lyons E."/>
            <person name="Maher C.A."/>
            <person name="Martis M."/>
            <person name="Narechania A."/>
            <person name="Otillar R.P."/>
            <person name="Penning B.W."/>
            <person name="Salamov A.A."/>
            <person name="Wang Y."/>
            <person name="Zhang L."/>
            <person name="Carpita N.C."/>
            <person name="Freeling M."/>
            <person name="Gingle A.R."/>
            <person name="Hash C.T."/>
            <person name="Keller B."/>
            <person name="Klein P."/>
            <person name="Kresovich S."/>
            <person name="McCann M.C."/>
            <person name="Ming R."/>
            <person name="Peterson D.G."/>
            <person name="Mehboob-ur-Rahman"/>
            <person name="Ware D."/>
            <person name="Westhoff P."/>
            <person name="Mayer K.F."/>
            <person name="Messing J."/>
            <person name="Rokhsar D.S."/>
        </authorList>
    </citation>
    <scope>NUCLEOTIDE SEQUENCE [LARGE SCALE GENOMIC DNA]</scope>
    <source>
        <strain evidence="2">cv. BTx623</strain>
    </source>
</reference>
<evidence type="ECO:0000313" key="2">
    <source>
        <dbReference type="Proteomes" id="UP000000768"/>
    </source>
</evidence>
<reference evidence="2" key="2">
    <citation type="journal article" date="2018" name="Plant J.">
        <title>The Sorghum bicolor reference genome: improved assembly, gene annotations, a transcriptome atlas, and signatures of genome organization.</title>
        <authorList>
            <person name="McCormick R.F."/>
            <person name="Truong S.K."/>
            <person name="Sreedasyam A."/>
            <person name="Jenkins J."/>
            <person name="Shu S."/>
            <person name="Sims D."/>
            <person name="Kennedy M."/>
            <person name="Amirebrahimi M."/>
            <person name="Weers B.D."/>
            <person name="McKinley B."/>
            <person name="Mattison A."/>
            <person name="Morishige D.T."/>
            <person name="Grimwood J."/>
            <person name="Schmutz J."/>
            <person name="Mullet J.E."/>
        </authorList>
    </citation>
    <scope>NUCLEOTIDE SEQUENCE [LARGE SCALE GENOMIC DNA]</scope>
    <source>
        <strain evidence="2">cv. BTx623</strain>
    </source>
</reference>
<accession>A0A1Z5RQI1</accession>
<sequence>MHVCPACQSQTATNKGQGAKESFWVTALHGRSMGGRATLQLPKGAFITRLRAPVHEGDVESLKEGPPIAIHGERRSDKKSVAPGWVSQYLLRDLATIHGVERRQGCPLTHNKCMTQCPYAWLGCYWLDR</sequence>
<name>A0A1Z5RQI1_SORBI</name>
<gene>
    <name evidence="1" type="ORF">SORBI_3004G357066</name>
</gene>
<dbReference type="AlphaFoldDB" id="A0A1Z5RQI1"/>